<name>F6HJ08_VITVI</name>
<proteinExistence type="predicted"/>
<reference evidence="2" key="1">
    <citation type="journal article" date="2007" name="Nature">
        <title>The grapevine genome sequence suggests ancestral hexaploidization in major angiosperm phyla.</title>
        <authorList>
            <consortium name="The French-Italian Public Consortium for Grapevine Genome Characterization."/>
            <person name="Jaillon O."/>
            <person name="Aury J.-M."/>
            <person name="Noel B."/>
            <person name="Policriti A."/>
            <person name="Clepet C."/>
            <person name="Casagrande A."/>
            <person name="Choisne N."/>
            <person name="Aubourg S."/>
            <person name="Vitulo N."/>
            <person name="Jubin C."/>
            <person name="Vezzi A."/>
            <person name="Legeai F."/>
            <person name="Hugueney P."/>
            <person name="Dasilva C."/>
            <person name="Horner D."/>
            <person name="Mica E."/>
            <person name="Jublot D."/>
            <person name="Poulain J."/>
            <person name="Bruyere C."/>
            <person name="Billault A."/>
            <person name="Segurens B."/>
            <person name="Gouyvenoux M."/>
            <person name="Ugarte E."/>
            <person name="Cattonaro F."/>
            <person name="Anthouard V."/>
            <person name="Vico V."/>
            <person name="Del Fabbro C."/>
            <person name="Alaux M."/>
            <person name="Di Gaspero G."/>
            <person name="Dumas V."/>
            <person name="Felice N."/>
            <person name="Paillard S."/>
            <person name="Juman I."/>
            <person name="Moroldo M."/>
            <person name="Scalabrin S."/>
            <person name="Canaguier A."/>
            <person name="Le Clainche I."/>
            <person name="Malacrida G."/>
            <person name="Durand E."/>
            <person name="Pesole G."/>
            <person name="Laucou V."/>
            <person name="Chatelet P."/>
            <person name="Merdinoglu D."/>
            <person name="Delledonne M."/>
            <person name="Pezzotti M."/>
            <person name="Lecharny A."/>
            <person name="Scarpelli C."/>
            <person name="Artiguenave F."/>
            <person name="Pe M.E."/>
            <person name="Valle G."/>
            <person name="Morgante M."/>
            <person name="Caboche M."/>
            <person name="Adam-Blondon A.-F."/>
            <person name="Weissenbach J."/>
            <person name="Quetier F."/>
            <person name="Wincker P."/>
        </authorList>
    </citation>
    <scope>NUCLEOTIDE SEQUENCE [LARGE SCALE GENOMIC DNA]</scope>
    <source>
        <strain evidence="2">cv. Pinot noir / PN40024</strain>
    </source>
</reference>
<evidence type="ECO:0000313" key="2">
    <source>
        <dbReference type="Proteomes" id="UP000009183"/>
    </source>
</evidence>
<dbReference type="Proteomes" id="UP000009183">
    <property type="component" value="Unassembled WGS sequence, unordered"/>
</dbReference>
<keyword evidence="2" id="KW-1185">Reference proteome</keyword>
<sequence>MASLPPFSSVVPRHHARVRSPEFHHFPILTRTLLRYSPGPLSGTRLDFTRFRYLPGTFFGTRPDPSPVLAWSFFDTRPDPSSVLARILPVFGTCPEPSPVLARTLLRYSPEPFSGTCPKPSPVLAQTLFRYSPEFYPFSVLARIPPFFGTRPDSIVFRYLPEPFSGTCPDQIPNLSQHRDRVSFSLSGASCLDPIVHSVSMTYFP</sequence>
<dbReference type="AlphaFoldDB" id="F6HJ08"/>
<dbReference type="PaxDb" id="29760-VIT_00s0163g00150.t01"/>
<dbReference type="InParanoid" id="F6HJ08"/>
<evidence type="ECO:0000313" key="1">
    <source>
        <dbReference type="EMBL" id="CCB52205.1"/>
    </source>
</evidence>
<accession>F6HJ08</accession>
<protein>
    <submittedName>
        <fullName evidence="1">Uncharacterized protein</fullName>
    </submittedName>
</protein>
<dbReference type="HOGENOM" id="CLU_1339602_0_0_1"/>
<organism evidence="1 2">
    <name type="scientific">Vitis vinifera</name>
    <name type="common">Grape</name>
    <dbReference type="NCBI Taxonomy" id="29760"/>
    <lineage>
        <taxon>Eukaryota</taxon>
        <taxon>Viridiplantae</taxon>
        <taxon>Streptophyta</taxon>
        <taxon>Embryophyta</taxon>
        <taxon>Tracheophyta</taxon>
        <taxon>Spermatophyta</taxon>
        <taxon>Magnoliopsida</taxon>
        <taxon>eudicotyledons</taxon>
        <taxon>Gunneridae</taxon>
        <taxon>Pentapetalae</taxon>
        <taxon>rosids</taxon>
        <taxon>Vitales</taxon>
        <taxon>Vitaceae</taxon>
        <taxon>Viteae</taxon>
        <taxon>Vitis</taxon>
    </lineage>
</organism>
<dbReference type="EMBL" id="FN595768">
    <property type="protein sequence ID" value="CCB52205.1"/>
    <property type="molecule type" value="Genomic_DNA"/>
</dbReference>
<gene>
    <name evidence="1" type="ORF">VIT_00s0163g00150</name>
</gene>